<gene>
    <name evidence="1" type="ORF">GCM10010104_03930</name>
</gene>
<proteinExistence type="predicted"/>
<reference evidence="2" key="1">
    <citation type="journal article" date="2019" name="Int. J. Syst. Evol. Microbiol.">
        <title>The Global Catalogue of Microorganisms (GCM) 10K type strain sequencing project: providing services to taxonomists for standard genome sequencing and annotation.</title>
        <authorList>
            <consortium name="The Broad Institute Genomics Platform"/>
            <consortium name="The Broad Institute Genome Sequencing Center for Infectious Disease"/>
            <person name="Wu L."/>
            <person name="Ma J."/>
        </authorList>
    </citation>
    <scope>NUCLEOTIDE SEQUENCE [LARGE SCALE GENOMIC DNA]</scope>
    <source>
        <strain evidence="2">JCM 3053</strain>
    </source>
</reference>
<comment type="caution">
    <text evidence="1">The sequence shown here is derived from an EMBL/GenBank/DDBJ whole genome shotgun (WGS) entry which is preliminary data.</text>
</comment>
<dbReference type="Proteomes" id="UP001501474">
    <property type="component" value="Unassembled WGS sequence"/>
</dbReference>
<organism evidence="1 2">
    <name type="scientific">Streptomyces indiaensis</name>
    <dbReference type="NCBI Taxonomy" id="284033"/>
    <lineage>
        <taxon>Bacteria</taxon>
        <taxon>Bacillati</taxon>
        <taxon>Actinomycetota</taxon>
        <taxon>Actinomycetes</taxon>
        <taxon>Kitasatosporales</taxon>
        <taxon>Streptomycetaceae</taxon>
        <taxon>Streptomyces</taxon>
    </lineage>
</organism>
<name>A0ABN3UXF7_9ACTN</name>
<protein>
    <submittedName>
        <fullName evidence="1">Uncharacterized protein</fullName>
    </submittedName>
</protein>
<dbReference type="EMBL" id="BAAART010000007">
    <property type="protein sequence ID" value="GAA2769283.1"/>
    <property type="molecule type" value="Genomic_DNA"/>
</dbReference>
<accession>A0ABN3UXF7</accession>
<keyword evidence="2" id="KW-1185">Reference proteome</keyword>
<evidence type="ECO:0000313" key="2">
    <source>
        <dbReference type="Proteomes" id="UP001501474"/>
    </source>
</evidence>
<sequence length="168" mass="16404">MPASSNGAQYSRARTGDGLCEGVGVSRDPAVTAVKTVATRRRTGPADGWIFPARGALILRTAGATGEIPVPDSCDHPCSPPLRDIHAKGNTPMNLTPRVDTAELTDADLDAVAGGNAGGVDVSAGLVGGLSAGLVGPLAGEACGALQAAVSPEGAAAGGNAGLHTTSL</sequence>
<evidence type="ECO:0000313" key="1">
    <source>
        <dbReference type="EMBL" id="GAA2769283.1"/>
    </source>
</evidence>